<dbReference type="AlphaFoldDB" id="A0A8T2LZT8"/>
<evidence type="ECO:0000256" key="1">
    <source>
        <dbReference type="SAM" id="MobiDB-lite"/>
    </source>
</evidence>
<organism evidence="2 3">
    <name type="scientific">Astyanax mexicanus</name>
    <name type="common">Blind cave fish</name>
    <name type="synonym">Astyanax fasciatus mexicanus</name>
    <dbReference type="NCBI Taxonomy" id="7994"/>
    <lineage>
        <taxon>Eukaryota</taxon>
        <taxon>Metazoa</taxon>
        <taxon>Chordata</taxon>
        <taxon>Craniata</taxon>
        <taxon>Vertebrata</taxon>
        <taxon>Euteleostomi</taxon>
        <taxon>Actinopterygii</taxon>
        <taxon>Neopterygii</taxon>
        <taxon>Teleostei</taxon>
        <taxon>Ostariophysi</taxon>
        <taxon>Characiformes</taxon>
        <taxon>Characoidei</taxon>
        <taxon>Acestrorhamphidae</taxon>
        <taxon>Acestrorhamphinae</taxon>
        <taxon>Astyanax</taxon>
    </lineage>
</organism>
<name>A0A8T2LZT8_ASTMX</name>
<accession>A0A8T2LZT8</accession>
<evidence type="ECO:0000313" key="2">
    <source>
        <dbReference type="EMBL" id="KAG9277543.1"/>
    </source>
</evidence>
<dbReference type="Proteomes" id="UP000752171">
    <property type="component" value="Unassembled WGS sequence"/>
</dbReference>
<gene>
    <name evidence="2" type="ORF">AMEX_G7555</name>
</gene>
<reference evidence="2 3" key="1">
    <citation type="submission" date="2021-07" db="EMBL/GenBank/DDBJ databases">
        <authorList>
            <person name="Imarazene B."/>
            <person name="Zahm M."/>
            <person name="Klopp C."/>
            <person name="Cabau C."/>
            <person name="Beille S."/>
            <person name="Jouanno E."/>
            <person name="Castinel A."/>
            <person name="Lluch J."/>
            <person name="Gil L."/>
            <person name="Kuchtly C."/>
            <person name="Lopez Roques C."/>
            <person name="Donnadieu C."/>
            <person name="Parrinello H."/>
            <person name="Journot L."/>
            <person name="Du K."/>
            <person name="Schartl M."/>
            <person name="Retaux S."/>
            <person name="Guiguen Y."/>
        </authorList>
    </citation>
    <scope>NUCLEOTIDE SEQUENCE [LARGE SCALE GENOMIC DNA]</scope>
    <source>
        <strain evidence="2">Pach_M1</strain>
        <tissue evidence="2">Testis</tissue>
    </source>
</reference>
<sequence length="122" mass="13402">MREGELQSTGLRQEIHRLHSPGRAAETSALEDPQKAATLTADRCPDLTAHSLQPPNLSSSSWFKRGNRTPLSALPLKAVCVCVCALPAPLWLLPTSREKEVHEKVPENLTSAAGMEQSTHRW</sequence>
<evidence type="ECO:0000313" key="3">
    <source>
        <dbReference type="Proteomes" id="UP000752171"/>
    </source>
</evidence>
<protein>
    <submittedName>
        <fullName evidence="2">Uncharacterized protein</fullName>
    </submittedName>
</protein>
<feature type="compositionally biased region" description="Polar residues" evidence="1">
    <location>
        <begin position="1"/>
        <end position="11"/>
    </location>
</feature>
<proteinExistence type="predicted"/>
<feature type="region of interest" description="Disordered" evidence="1">
    <location>
        <begin position="1"/>
        <end position="64"/>
    </location>
</feature>
<comment type="caution">
    <text evidence="2">The sequence shown here is derived from an EMBL/GenBank/DDBJ whole genome shotgun (WGS) entry which is preliminary data.</text>
</comment>
<dbReference type="EMBL" id="JAICCE010000005">
    <property type="protein sequence ID" value="KAG9277543.1"/>
    <property type="molecule type" value="Genomic_DNA"/>
</dbReference>
<feature type="compositionally biased region" description="Polar residues" evidence="1">
    <location>
        <begin position="50"/>
        <end position="62"/>
    </location>
</feature>